<gene>
    <name evidence="1" type="ORF">HF526_13865</name>
</gene>
<dbReference type="Proteomes" id="UP000820669">
    <property type="component" value="Unassembled WGS sequence"/>
</dbReference>
<reference evidence="1 2" key="1">
    <citation type="submission" date="2020-04" db="EMBL/GenBank/DDBJ databases">
        <authorList>
            <person name="Klaysubun C."/>
            <person name="Duangmal K."/>
            <person name="Lipun K."/>
        </authorList>
    </citation>
    <scope>NUCLEOTIDE SEQUENCE [LARGE SCALE GENOMIC DNA]</scope>
    <source>
        <strain evidence="1 2">K10HN5</strain>
    </source>
</reference>
<organism evidence="1 2">
    <name type="scientific">Pseudonocardia acidicola</name>
    <dbReference type="NCBI Taxonomy" id="2724939"/>
    <lineage>
        <taxon>Bacteria</taxon>
        <taxon>Bacillati</taxon>
        <taxon>Actinomycetota</taxon>
        <taxon>Actinomycetes</taxon>
        <taxon>Pseudonocardiales</taxon>
        <taxon>Pseudonocardiaceae</taxon>
        <taxon>Pseudonocardia</taxon>
    </lineage>
</organism>
<accession>A0ABX1SDF3</accession>
<evidence type="ECO:0000313" key="1">
    <source>
        <dbReference type="EMBL" id="NMH98386.1"/>
    </source>
</evidence>
<sequence length="152" mass="16764">MCGRRPERCHWRVRRLPRQERLRSARARLGYVCGRLLGARGDLAGAEDAFARARAQLASPSLPYGKTRVDFARGLTLRRAGRRRDAAEVRAAARRSFAALGAQLYVERCDRELKTGRPATPGTGSAAEHLTEQVRTVAAPVASARSRPAVCW</sequence>
<protein>
    <submittedName>
        <fullName evidence="1">Uncharacterized protein</fullName>
    </submittedName>
</protein>
<comment type="caution">
    <text evidence="1">The sequence shown here is derived from an EMBL/GenBank/DDBJ whole genome shotgun (WGS) entry which is preliminary data.</text>
</comment>
<name>A0ABX1SDF3_9PSEU</name>
<dbReference type="EMBL" id="JAAXLA010000022">
    <property type="protein sequence ID" value="NMH98386.1"/>
    <property type="molecule type" value="Genomic_DNA"/>
</dbReference>
<evidence type="ECO:0000313" key="2">
    <source>
        <dbReference type="Proteomes" id="UP000820669"/>
    </source>
</evidence>
<keyword evidence="2" id="KW-1185">Reference proteome</keyword>
<proteinExistence type="predicted"/>
<dbReference type="RefSeq" id="WP_169381836.1">
    <property type="nucleotide sequence ID" value="NZ_JAAXLA010000022.1"/>
</dbReference>